<keyword evidence="1" id="KW-0812">Transmembrane</keyword>
<feature type="transmembrane region" description="Helical" evidence="1">
    <location>
        <begin position="134"/>
        <end position="156"/>
    </location>
</feature>
<evidence type="ECO:0000313" key="3">
    <source>
        <dbReference type="Proteomes" id="UP000310065"/>
    </source>
</evidence>
<feature type="transmembrane region" description="Helical" evidence="1">
    <location>
        <begin position="72"/>
        <end position="95"/>
    </location>
</feature>
<proteinExistence type="predicted"/>
<dbReference type="EMBL" id="CP040558">
    <property type="protein sequence ID" value="QCU73138.1"/>
    <property type="molecule type" value="Genomic_DNA"/>
</dbReference>
<feature type="transmembrane region" description="Helical" evidence="1">
    <location>
        <begin position="101"/>
        <end position="122"/>
    </location>
</feature>
<accession>A0A4P9IYG4</accession>
<organism evidence="2 3">
    <name type="scientific">Pseudoalteromonas distincta</name>
    <dbReference type="NCBI Taxonomy" id="77608"/>
    <lineage>
        <taxon>Bacteria</taxon>
        <taxon>Pseudomonadati</taxon>
        <taxon>Pseudomonadota</taxon>
        <taxon>Gammaproteobacteria</taxon>
        <taxon>Alteromonadales</taxon>
        <taxon>Pseudoalteromonadaceae</taxon>
        <taxon>Pseudoalteromonas</taxon>
    </lineage>
</organism>
<keyword evidence="1" id="KW-0472">Membrane</keyword>
<feature type="transmembrane region" description="Helical" evidence="1">
    <location>
        <begin position="357"/>
        <end position="379"/>
    </location>
</feature>
<dbReference type="Proteomes" id="UP000310065">
    <property type="component" value="Chromosome L1"/>
</dbReference>
<feature type="transmembrane region" description="Helical" evidence="1">
    <location>
        <begin position="324"/>
        <end position="345"/>
    </location>
</feature>
<evidence type="ECO:0000256" key="1">
    <source>
        <dbReference type="SAM" id="Phobius"/>
    </source>
</evidence>
<name>A0A4P9IYG4_9GAMM</name>
<protein>
    <submittedName>
        <fullName evidence="2">Uncharacterized protein</fullName>
    </submittedName>
</protein>
<evidence type="ECO:0000313" key="2">
    <source>
        <dbReference type="EMBL" id="QCU73138.1"/>
    </source>
</evidence>
<dbReference type="AlphaFoldDB" id="A0A4P9IYG4"/>
<feature type="transmembrane region" description="Helical" evidence="1">
    <location>
        <begin position="176"/>
        <end position="193"/>
    </location>
</feature>
<feature type="transmembrane region" description="Helical" evidence="1">
    <location>
        <begin position="200"/>
        <end position="228"/>
    </location>
</feature>
<dbReference type="KEGG" id="pdv:FFU37_01075"/>
<reference evidence="2 3" key="1">
    <citation type="submission" date="2019-05" db="EMBL/GenBank/DDBJ databases">
        <title>Complete genome sequence of Pseudoalteromonas sp. 16-SW-7(T) isolated from the Okhotsk Sea, Russia.</title>
        <authorList>
            <person name="Nguyen T.H."/>
            <person name="Nedashkovskaya O.I."/>
            <person name="Kim S.-G."/>
        </authorList>
    </citation>
    <scope>NUCLEOTIDE SEQUENCE [LARGE SCALE GENOMIC DNA]</scope>
    <source>
        <strain evidence="2 3">16-SW-7</strain>
    </source>
</reference>
<gene>
    <name evidence="2" type="ORF">FFU37_01075</name>
</gene>
<feature type="transmembrane region" description="Helical" evidence="1">
    <location>
        <begin position="41"/>
        <end position="60"/>
    </location>
</feature>
<feature type="transmembrane region" description="Helical" evidence="1">
    <location>
        <begin position="12"/>
        <end position="29"/>
    </location>
</feature>
<sequence length="403" mass="45756">MHKVKGANTASLLKLPYFVIIFFFVFDGVRDNVSFSTLLTILREAAIAFVVSITLFSLFSNRVKVKKHLVPYFFIFLVLFIGCVFSLYATIFPVFDSLQALSSPISIITKQLQFFLLVVVFYKYEDITGAELEGLILFFVYLAIIYALITPIFYFYPPPFLDDYKSWGRLGIGYPTMDAQMFFYAFVFVTFYLKMTRLRFFILSSVLILGALLQVTGTGFATLFALIISVMLFPSKQSRGLMLALILLSGFIVTITYFTYADKFENVVYLFQSKTLELLGLEESISLDIRKGQFEQLMSLVKGDFITSLFGVGGSIYVENQFSFFRVSSGLVGFCAFIAWIVLLASKSLFQFKVDNGVLLFSLMIFVLASYSLVTFYLLPLYGVLSMSVALHIIEVKKFNENN</sequence>
<dbReference type="RefSeq" id="WP_138488496.1">
    <property type="nucleotide sequence ID" value="NZ_CP040558.1"/>
</dbReference>
<dbReference type="GeneID" id="88774221"/>
<feature type="transmembrane region" description="Helical" evidence="1">
    <location>
        <begin position="240"/>
        <end position="260"/>
    </location>
</feature>
<keyword evidence="1" id="KW-1133">Transmembrane helix</keyword>
<feature type="transmembrane region" description="Helical" evidence="1">
    <location>
        <begin position="300"/>
        <end position="318"/>
    </location>
</feature>